<sequence>MTATAAAWTAKERMATALPQVPDHVMAPDSATATPPVRRPRPERPVRGIATTKAEGRGAVNTVEAEMSHPRREDAHDDEEDDHEPDDATSTAQSTVVDNPAPTKQPRKRGRKPLLENEAQRKTRRKTQCMLNQRRYRARQRGMIEVLSLENDQINAMMQELNEYHQFLLAYDRGCTSGATAAGDDPTPLLTAKHFFHLFRDGFALHSSETSELQERFLRFIMDPGLISQGASQRGIDALILQLKRCTSYHAVFKMTAQAYHIVPTGRQIDGLAQQGPAHGEALVVEAVGELLLRLSRDTIVLLFPHIIENEALCYRVVGHEITPRLTVLFCFNPAGKVCKLEIAVDWAEAFTALLGSAADAATILSKALITPYAELGVDPHGEQDAAASSVGENKQLNLKYILL</sequence>
<gene>
    <name evidence="2" type="ORF">N0F65_005494</name>
</gene>
<accession>A0AAV2YKY5</accession>
<evidence type="ECO:0000313" key="2">
    <source>
        <dbReference type="EMBL" id="DAZ93983.1"/>
    </source>
</evidence>
<dbReference type="AlphaFoldDB" id="A0AAV2YKY5"/>
<dbReference type="EMBL" id="DAKRPA010000277">
    <property type="protein sequence ID" value="DAZ93983.1"/>
    <property type="molecule type" value="Genomic_DNA"/>
</dbReference>
<feature type="compositionally biased region" description="Acidic residues" evidence="1">
    <location>
        <begin position="76"/>
        <end position="87"/>
    </location>
</feature>
<keyword evidence="3" id="KW-1185">Reference proteome</keyword>
<proteinExistence type="predicted"/>
<reference evidence="2" key="1">
    <citation type="submission" date="2022-11" db="EMBL/GenBank/DDBJ databases">
        <authorList>
            <person name="Morgan W.R."/>
            <person name="Tartar A."/>
        </authorList>
    </citation>
    <scope>NUCLEOTIDE SEQUENCE</scope>
    <source>
        <strain evidence="2">ARSEF 373</strain>
    </source>
</reference>
<feature type="region of interest" description="Disordered" evidence="1">
    <location>
        <begin position="1"/>
        <end position="128"/>
    </location>
</feature>
<evidence type="ECO:0000313" key="3">
    <source>
        <dbReference type="Proteomes" id="UP001146120"/>
    </source>
</evidence>
<comment type="caution">
    <text evidence="2">The sequence shown here is derived from an EMBL/GenBank/DDBJ whole genome shotgun (WGS) entry which is preliminary data.</text>
</comment>
<protein>
    <recommendedName>
        <fullName evidence="4">BZIP domain-containing protein</fullName>
    </recommendedName>
</protein>
<evidence type="ECO:0000256" key="1">
    <source>
        <dbReference type="SAM" id="MobiDB-lite"/>
    </source>
</evidence>
<feature type="compositionally biased region" description="Basic and acidic residues" evidence="1">
    <location>
        <begin position="66"/>
        <end position="75"/>
    </location>
</feature>
<name>A0AAV2YKY5_9STRA</name>
<dbReference type="Proteomes" id="UP001146120">
    <property type="component" value="Unassembled WGS sequence"/>
</dbReference>
<organism evidence="2 3">
    <name type="scientific">Lagenidium giganteum</name>
    <dbReference type="NCBI Taxonomy" id="4803"/>
    <lineage>
        <taxon>Eukaryota</taxon>
        <taxon>Sar</taxon>
        <taxon>Stramenopiles</taxon>
        <taxon>Oomycota</taxon>
        <taxon>Peronosporomycetes</taxon>
        <taxon>Pythiales</taxon>
        <taxon>Pythiaceae</taxon>
    </lineage>
</organism>
<evidence type="ECO:0008006" key="4">
    <source>
        <dbReference type="Google" id="ProtNLM"/>
    </source>
</evidence>
<reference evidence="2" key="2">
    <citation type="journal article" date="2023" name="Microbiol Resour">
        <title>Decontamination and Annotation of the Draft Genome Sequence of the Oomycete Lagenidium giganteum ARSEF 373.</title>
        <authorList>
            <person name="Morgan W.R."/>
            <person name="Tartar A."/>
        </authorList>
    </citation>
    <scope>NUCLEOTIDE SEQUENCE</scope>
    <source>
        <strain evidence="2">ARSEF 373</strain>
    </source>
</reference>